<protein>
    <submittedName>
        <fullName evidence="2">AP-5 complex subunit beta-1 (Adaptor-related protein complex 5 beta subunit)</fullName>
    </submittedName>
</protein>
<dbReference type="PANTHER" id="PTHR34033:SF1">
    <property type="entry name" value="AP-5 COMPLEX SUBUNIT BETA-1"/>
    <property type="match status" value="1"/>
</dbReference>
<evidence type="ECO:0000313" key="3">
    <source>
        <dbReference type="Proteomes" id="UP001642464"/>
    </source>
</evidence>
<proteinExistence type="predicted"/>
<dbReference type="InterPro" id="IPR038741">
    <property type="entry name" value="AP5B1"/>
</dbReference>
<keyword evidence="3" id="KW-1185">Reference proteome</keyword>
<organism evidence="2 3">
    <name type="scientific">Durusdinium trenchii</name>
    <dbReference type="NCBI Taxonomy" id="1381693"/>
    <lineage>
        <taxon>Eukaryota</taxon>
        <taxon>Sar</taxon>
        <taxon>Alveolata</taxon>
        <taxon>Dinophyceae</taxon>
        <taxon>Suessiales</taxon>
        <taxon>Symbiodiniaceae</taxon>
        <taxon>Durusdinium</taxon>
    </lineage>
</organism>
<evidence type="ECO:0000259" key="1">
    <source>
        <dbReference type="Pfam" id="PF21589"/>
    </source>
</evidence>
<dbReference type="Pfam" id="PF21589">
    <property type="entry name" value="AP5B1_barrel"/>
    <property type="match status" value="1"/>
</dbReference>
<feature type="domain" description="AP-5 complex subunit beta-1 beta-barrel" evidence="1">
    <location>
        <begin position="21"/>
        <end position="86"/>
    </location>
</feature>
<dbReference type="InterPro" id="IPR048980">
    <property type="entry name" value="AP5B1_barrel"/>
</dbReference>
<feature type="non-terminal residue" evidence="2">
    <location>
        <position position="1"/>
    </location>
</feature>
<dbReference type="EMBL" id="CAXAMM010001821">
    <property type="protein sequence ID" value="CAK8993576.1"/>
    <property type="molecule type" value="Genomic_DNA"/>
</dbReference>
<sequence length="117" mass="13120">HYEAAADMVSEENGLLESPRQLFSLELTFSSSEHYLPIEPIRIPFIAASQMEEEEESGFPCLNKLLLRLRPLSPVPTSFGVNIAFNDSFSQMYLGQLEAFEVAFQEQTGLAKCCEVV</sequence>
<comment type="caution">
    <text evidence="2">The sequence shown here is derived from an EMBL/GenBank/DDBJ whole genome shotgun (WGS) entry which is preliminary data.</text>
</comment>
<accession>A0ABP0HVB2</accession>
<reference evidence="2 3" key="1">
    <citation type="submission" date="2024-02" db="EMBL/GenBank/DDBJ databases">
        <authorList>
            <person name="Chen Y."/>
            <person name="Shah S."/>
            <person name="Dougan E. K."/>
            <person name="Thang M."/>
            <person name="Chan C."/>
        </authorList>
    </citation>
    <scope>NUCLEOTIDE SEQUENCE [LARGE SCALE GENOMIC DNA]</scope>
</reference>
<name>A0ABP0HVB2_9DINO</name>
<dbReference type="Proteomes" id="UP001642464">
    <property type="component" value="Unassembled WGS sequence"/>
</dbReference>
<gene>
    <name evidence="2" type="ORF">SCF082_LOCUS3556</name>
</gene>
<evidence type="ECO:0000313" key="2">
    <source>
        <dbReference type="EMBL" id="CAK8993576.1"/>
    </source>
</evidence>
<dbReference type="PANTHER" id="PTHR34033">
    <property type="entry name" value="AP-5 COMPLEX SUBUNIT BETA-1"/>
    <property type="match status" value="1"/>
</dbReference>